<proteinExistence type="inferred from homology"/>
<evidence type="ECO:0000313" key="6">
    <source>
        <dbReference type="Proteomes" id="UP000002815"/>
    </source>
</evidence>
<name>E8K0Y5_9STRE</name>
<dbReference type="Gene3D" id="3.10.180.10">
    <property type="entry name" value="2,3-Dihydroxybiphenyl 1,2-Dioxygenase, domain 1"/>
    <property type="match status" value="1"/>
</dbReference>
<evidence type="ECO:0000256" key="1">
    <source>
        <dbReference type="ARBA" id="ARBA00011051"/>
    </source>
</evidence>
<feature type="domain" description="VOC" evidence="4">
    <location>
        <begin position="7"/>
        <end position="135"/>
    </location>
</feature>
<organism evidence="5 6">
    <name type="scientific">Streptococcus infantis ATCC 700779</name>
    <dbReference type="NCBI Taxonomy" id="889204"/>
    <lineage>
        <taxon>Bacteria</taxon>
        <taxon>Bacillati</taxon>
        <taxon>Bacillota</taxon>
        <taxon>Bacilli</taxon>
        <taxon>Lactobacillales</taxon>
        <taxon>Streptococcaceae</taxon>
        <taxon>Streptococcus</taxon>
    </lineage>
</organism>
<evidence type="ECO:0000256" key="2">
    <source>
        <dbReference type="ARBA" id="ARBA00021572"/>
    </source>
</evidence>
<sequence length="135" mass="15923">MISKEKTMDYQAVIPEFVVSDLEKSRHFYCDLLGFSVEYERPEEKFLFLSLEDCQLMLEEGNAEELSQLTYPFGRGVNISFGIKDVPQLHQKLLEAEYPIHRPLTKREFRVGEQYIYPHEFAALDPDGYFLRFSE</sequence>
<dbReference type="InterPro" id="IPR004360">
    <property type="entry name" value="Glyas_Fos-R_dOase_dom"/>
</dbReference>
<evidence type="ECO:0000313" key="5">
    <source>
        <dbReference type="EMBL" id="EFX36521.1"/>
    </source>
</evidence>
<comment type="similarity">
    <text evidence="1">Belongs to the bleomycin resistance protein family.</text>
</comment>
<dbReference type="InterPro" id="IPR000335">
    <property type="entry name" value="Bleomycin-R"/>
</dbReference>
<dbReference type="Proteomes" id="UP000002815">
    <property type="component" value="Unassembled WGS sequence"/>
</dbReference>
<accession>E8K0Y5</accession>
<dbReference type="HOGENOM" id="CLU_046006_15_0_9"/>
<evidence type="ECO:0000256" key="3">
    <source>
        <dbReference type="ARBA" id="ARBA00023251"/>
    </source>
</evidence>
<protein>
    <recommendedName>
        <fullName evidence="2">Bleomycin resistance protein</fullName>
    </recommendedName>
</protein>
<evidence type="ECO:0000259" key="4">
    <source>
        <dbReference type="PROSITE" id="PS51819"/>
    </source>
</evidence>
<reference evidence="5 6" key="1">
    <citation type="submission" date="2010-12" db="EMBL/GenBank/DDBJ databases">
        <authorList>
            <person name="Muzny D."/>
            <person name="Qin X."/>
            <person name="Deng J."/>
            <person name="Jiang H."/>
            <person name="Liu Y."/>
            <person name="Qu J."/>
            <person name="Song X.-Z."/>
            <person name="Zhang L."/>
            <person name="Thornton R."/>
            <person name="Coyle M."/>
            <person name="Francisco L."/>
            <person name="Jackson L."/>
            <person name="Javaid M."/>
            <person name="Korchina V."/>
            <person name="Kovar C."/>
            <person name="Mata R."/>
            <person name="Mathew T."/>
            <person name="Ngo R."/>
            <person name="Nguyen L."/>
            <person name="Nguyen N."/>
            <person name="Okwuonu G."/>
            <person name="Ongeri F."/>
            <person name="Pham C."/>
            <person name="Simmons D."/>
            <person name="Wilczek-Boney K."/>
            <person name="Hale W."/>
            <person name="Jakkamsetti A."/>
            <person name="Pham P."/>
            <person name="Ruth R."/>
            <person name="San Lucas F."/>
            <person name="Warren J."/>
            <person name="Zhang J."/>
            <person name="Zhao Z."/>
            <person name="Zhou C."/>
            <person name="Zhu D."/>
            <person name="Lee S."/>
            <person name="Bess C."/>
            <person name="Blankenburg K."/>
            <person name="Forbes L."/>
            <person name="Fu Q."/>
            <person name="Gubbala S."/>
            <person name="Hirani K."/>
            <person name="Jayaseelan J.C."/>
            <person name="Lara F."/>
            <person name="Munidasa M."/>
            <person name="Palculict T."/>
            <person name="Patil S."/>
            <person name="Pu L.-L."/>
            <person name="Saada N."/>
            <person name="Tang L."/>
            <person name="Weissenberger G."/>
            <person name="Zhu Y."/>
            <person name="Hemphill L."/>
            <person name="Shang Y."/>
            <person name="Youmans B."/>
            <person name="Ayvaz T."/>
            <person name="Ross M."/>
            <person name="Santibanez J."/>
            <person name="Aqrawi P."/>
            <person name="Gross S."/>
            <person name="Joshi V."/>
            <person name="Fowler G."/>
            <person name="Nazareth L."/>
            <person name="Reid J."/>
            <person name="Worley K."/>
            <person name="Petrosino J."/>
            <person name="Highlander S."/>
            <person name="Gibbs R."/>
        </authorList>
    </citation>
    <scope>NUCLEOTIDE SEQUENCE [LARGE SCALE GENOMIC DNA]</scope>
    <source>
        <strain evidence="5 6">ATCC 700779</strain>
    </source>
</reference>
<dbReference type="InterPro" id="IPR029068">
    <property type="entry name" value="Glyas_Bleomycin-R_OHBP_Dase"/>
</dbReference>
<dbReference type="AlphaFoldDB" id="E8K0Y5"/>
<dbReference type="EMBL" id="AEVD01000010">
    <property type="protein sequence ID" value="EFX36521.1"/>
    <property type="molecule type" value="Genomic_DNA"/>
</dbReference>
<comment type="caution">
    <text evidence="5">The sequence shown here is derived from an EMBL/GenBank/DDBJ whole genome shotgun (WGS) entry which is preliminary data.</text>
</comment>
<dbReference type="CDD" id="cd08349">
    <property type="entry name" value="BLMA_like"/>
    <property type="match status" value="1"/>
</dbReference>
<dbReference type="PROSITE" id="PS51819">
    <property type="entry name" value="VOC"/>
    <property type="match status" value="1"/>
</dbReference>
<dbReference type="eggNOG" id="COG0346">
    <property type="taxonomic scope" value="Bacteria"/>
</dbReference>
<keyword evidence="6" id="KW-1185">Reference proteome</keyword>
<keyword evidence="3" id="KW-0046">Antibiotic resistance</keyword>
<dbReference type="InterPro" id="IPR037523">
    <property type="entry name" value="VOC_core"/>
</dbReference>
<gene>
    <name evidence="5" type="ORF">HMPREF9423_1350</name>
</gene>
<dbReference type="GO" id="GO:0046677">
    <property type="term" value="P:response to antibiotic"/>
    <property type="evidence" value="ECO:0007669"/>
    <property type="project" value="UniProtKB-KW"/>
</dbReference>
<dbReference type="Pfam" id="PF00903">
    <property type="entry name" value="Glyoxalase"/>
    <property type="match status" value="1"/>
</dbReference>
<dbReference type="SUPFAM" id="SSF54593">
    <property type="entry name" value="Glyoxalase/Bleomycin resistance protein/Dihydroxybiphenyl dioxygenase"/>
    <property type="match status" value="1"/>
</dbReference>